<accession>A0ABP3UE37</accession>
<gene>
    <name evidence="2" type="ORF">GCM10009430_43020</name>
</gene>
<name>A0ABP3UE37_9FLAO</name>
<keyword evidence="1" id="KW-0732">Signal</keyword>
<comment type="caution">
    <text evidence="2">The sequence shown here is derived from an EMBL/GenBank/DDBJ whole genome shotgun (WGS) entry which is preliminary data.</text>
</comment>
<evidence type="ECO:0000313" key="2">
    <source>
        <dbReference type="EMBL" id="GAA0731154.1"/>
    </source>
</evidence>
<evidence type="ECO:0000313" key="3">
    <source>
        <dbReference type="Proteomes" id="UP001501758"/>
    </source>
</evidence>
<dbReference type="EMBL" id="BAAAGE010000005">
    <property type="protein sequence ID" value="GAA0731154.1"/>
    <property type="molecule type" value="Genomic_DNA"/>
</dbReference>
<proteinExistence type="predicted"/>
<evidence type="ECO:0000256" key="1">
    <source>
        <dbReference type="SAM" id="SignalP"/>
    </source>
</evidence>
<sequence>MKNFNLLFCVVCFFCIQILPAQSIQNPSLTKKKNVRKTLIIDSIPVSVSKNYQLTGISKDNVDYRLFFGASRISDYPVFGISRSRPFVAVTSNAFTHEFLFDPFTSYSVDRRNWDNPYNTTSLGAGILAGSLQLLSSFLN</sequence>
<reference evidence="3" key="1">
    <citation type="journal article" date="2019" name="Int. J. Syst. Evol. Microbiol.">
        <title>The Global Catalogue of Microorganisms (GCM) 10K type strain sequencing project: providing services to taxonomists for standard genome sequencing and annotation.</title>
        <authorList>
            <consortium name="The Broad Institute Genomics Platform"/>
            <consortium name="The Broad Institute Genome Sequencing Center for Infectious Disease"/>
            <person name="Wu L."/>
            <person name="Ma J."/>
        </authorList>
    </citation>
    <scope>NUCLEOTIDE SEQUENCE [LARGE SCALE GENOMIC DNA]</scope>
    <source>
        <strain evidence="3">JCM 15974</strain>
    </source>
</reference>
<keyword evidence="3" id="KW-1185">Reference proteome</keyword>
<protein>
    <submittedName>
        <fullName evidence="2">Uncharacterized protein</fullName>
    </submittedName>
</protein>
<feature type="signal peptide" evidence="1">
    <location>
        <begin position="1"/>
        <end position="21"/>
    </location>
</feature>
<dbReference type="Proteomes" id="UP001501758">
    <property type="component" value="Unassembled WGS sequence"/>
</dbReference>
<dbReference type="RefSeq" id="WP_343914312.1">
    <property type="nucleotide sequence ID" value="NZ_BAAAGE010000005.1"/>
</dbReference>
<feature type="chain" id="PRO_5045790378" evidence="1">
    <location>
        <begin position="22"/>
        <end position="140"/>
    </location>
</feature>
<organism evidence="2 3">
    <name type="scientific">Aquimarina litoralis</name>
    <dbReference type="NCBI Taxonomy" id="584605"/>
    <lineage>
        <taxon>Bacteria</taxon>
        <taxon>Pseudomonadati</taxon>
        <taxon>Bacteroidota</taxon>
        <taxon>Flavobacteriia</taxon>
        <taxon>Flavobacteriales</taxon>
        <taxon>Flavobacteriaceae</taxon>
        <taxon>Aquimarina</taxon>
    </lineage>
</organism>